<sequence length="213" mass="23046">MKVVYIFVILATLIVSAPAATAALRDTLASSPEKVTPLLAGMQAPNSTLTTPEGDPVSLHALTSQAPAVVLFYRGGWCPYCNRQLAELKNIEEQLLELGYQILAISPQSTDSLNEQALKTEFAAQLFTDTSLASLREFGIGFYLDAQTQERYKQHGIALTLDDNGKAVLPAPAVFILDTGAKIQFSYVNPDYKARPSANMILAVARAIAEDNQ</sequence>
<dbReference type="InterPro" id="IPR013766">
    <property type="entry name" value="Thioredoxin_domain"/>
</dbReference>
<comment type="function">
    <text evidence="1">Thiol-specific peroxidase that catalyzes the reduction of hydrogen peroxide and organic hydroperoxides to water and alcohols, respectively. Plays a role in cell protection against oxidative stress by detoxifying peroxides and as sensor of hydrogen peroxide-mediated signaling events.</text>
</comment>
<feature type="chain" id="PRO_5037159046" description="thioredoxin-dependent peroxiredoxin" evidence="12">
    <location>
        <begin position="23"/>
        <end position="213"/>
    </location>
</feature>
<evidence type="ECO:0000256" key="1">
    <source>
        <dbReference type="ARBA" id="ARBA00003330"/>
    </source>
</evidence>
<dbReference type="Gene3D" id="3.40.30.10">
    <property type="entry name" value="Glutaredoxin"/>
    <property type="match status" value="1"/>
</dbReference>
<evidence type="ECO:0000256" key="3">
    <source>
        <dbReference type="ARBA" id="ARBA00022559"/>
    </source>
</evidence>
<dbReference type="GO" id="GO:0005737">
    <property type="term" value="C:cytoplasm"/>
    <property type="evidence" value="ECO:0007669"/>
    <property type="project" value="TreeGrafter"/>
</dbReference>
<keyword evidence="4" id="KW-0049">Antioxidant</keyword>
<dbReference type="EMBL" id="BMXP01000003">
    <property type="protein sequence ID" value="GGW84557.1"/>
    <property type="molecule type" value="Genomic_DNA"/>
</dbReference>
<dbReference type="RefSeq" id="WP_229805050.1">
    <property type="nucleotide sequence ID" value="NZ_BMXP01000003.1"/>
</dbReference>
<evidence type="ECO:0000256" key="8">
    <source>
        <dbReference type="ARBA" id="ARBA00032824"/>
    </source>
</evidence>
<evidence type="ECO:0000256" key="2">
    <source>
        <dbReference type="ARBA" id="ARBA00013017"/>
    </source>
</evidence>
<dbReference type="EC" id="1.11.1.24" evidence="2"/>
<evidence type="ECO:0000256" key="5">
    <source>
        <dbReference type="ARBA" id="ARBA00023002"/>
    </source>
</evidence>
<dbReference type="Proteomes" id="UP000631300">
    <property type="component" value="Unassembled WGS sequence"/>
</dbReference>
<evidence type="ECO:0000256" key="9">
    <source>
        <dbReference type="ARBA" id="ARBA00038489"/>
    </source>
</evidence>
<dbReference type="Pfam" id="PF00578">
    <property type="entry name" value="AhpC-TSA"/>
    <property type="match status" value="1"/>
</dbReference>
<feature type="domain" description="Thioredoxin" evidence="13">
    <location>
        <begin position="38"/>
        <end position="210"/>
    </location>
</feature>
<comment type="catalytic activity">
    <reaction evidence="11">
        <text>a hydroperoxide + [thioredoxin]-dithiol = an alcohol + [thioredoxin]-disulfide + H2O</text>
        <dbReference type="Rhea" id="RHEA:62620"/>
        <dbReference type="Rhea" id="RHEA-COMP:10698"/>
        <dbReference type="Rhea" id="RHEA-COMP:10700"/>
        <dbReference type="ChEBI" id="CHEBI:15377"/>
        <dbReference type="ChEBI" id="CHEBI:29950"/>
        <dbReference type="ChEBI" id="CHEBI:30879"/>
        <dbReference type="ChEBI" id="CHEBI:35924"/>
        <dbReference type="ChEBI" id="CHEBI:50058"/>
        <dbReference type="EC" id="1.11.1.24"/>
    </reaction>
</comment>
<evidence type="ECO:0000256" key="10">
    <source>
        <dbReference type="ARBA" id="ARBA00042639"/>
    </source>
</evidence>
<reference evidence="14" key="1">
    <citation type="journal article" date="2014" name="Int. J. Syst. Evol. Microbiol.">
        <title>Complete genome sequence of Corynebacterium casei LMG S-19264T (=DSM 44701T), isolated from a smear-ripened cheese.</title>
        <authorList>
            <consortium name="US DOE Joint Genome Institute (JGI-PGF)"/>
            <person name="Walter F."/>
            <person name="Albersmeier A."/>
            <person name="Kalinowski J."/>
            <person name="Ruckert C."/>
        </authorList>
    </citation>
    <scope>NUCLEOTIDE SEQUENCE</scope>
    <source>
        <strain evidence="14">KCTC 22164</strain>
    </source>
</reference>
<evidence type="ECO:0000256" key="11">
    <source>
        <dbReference type="ARBA" id="ARBA00049091"/>
    </source>
</evidence>
<accession>A0A918JL89</accession>
<keyword evidence="12" id="KW-0732">Signal</keyword>
<keyword evidence="6" id="KW-1015">Disulfide bond</keyword>
<evidence type="ECO:0000259" key="13">
    <source>
        <dbReference type="PROSITE" id="PS51352"/>
    </source>
</evidence>
<dbReference type="GO" id="GO:0034599">
    <property type="term" value="P:cellular response to oxidative stress"/>
    <property type="evidence" value="ECO:0007669"/>
    <property type="project" value="TreeGrafter"/>
</dbReference>
<comment type="similarity">
    <text evidence="9">Belongs to the peroxiredoxin family. BCP/PrxQ subfamily.</text>
</comment>
<evidence type="ECO:0000256" key="4">
    <source>
        <dbReference type="ARBA" id="ARBA00022862"/>
    </source>
</evidence>
<keyword evidence="5" id="KW-0560">Oxidoreductase</keyword>
<gene>
    <name evidence="14" type="ORF">GCM10007391_17870</name>
</gene>
<keyword evidence="15" id="KW-1185">Reference proteome</keyword>
<dbReference type="PROSITE" id="PS51352">
    <property type="entry name" value="THIOREDOXIN_2"/>
    <property type="match status" value="1"/>
</dbReference>
<feature type="signal peptide" evidence="12">
    <location>
        <begin position="1"/>
        <end position="22"/>
    </location>
</feature>
<comment type="caution">
    <text evidence="14">The sequence shown here is derived from an EMBL/GenBank/DDBJ whole genome shotgun (WGS) entry which is preliminary data.</text>
</comment>
<dbReference type="AlphaFoldDB" id="A0A918JL89"/>
<evidence type="ECO:0000256" key="12">
    <source>
        <dbReference type="SAM" id="SignalP"/>
    </source>
</evidence>
<proteinExistence type="inferred from homology"/>
<dbReference type="GO" id="GO:0045454">
    <property type="term" value="P:cell redox homeostasis"/>
    <property type="evidence" value="ECO:0007669"/>
    <property type="project" value="TreeGrafter"/>
</dbReference>
<organism evidence="14 15">
    <name type="scientific">Alteromonas halophila</name>
    <dbReference type="NCBI Taxonomy" id="516698"/>
    <lineage>
        <taxon>Bacteria</taxon>
        <taxon>Pseudomonadati</taxon>
        <taxon>Pseudomonadota</taxon>
        <taxon>Gammaproteobacteria</taxon>
        <taxon>Alteromonadales</taxon>
        <taxon>Alteromonadaceae</taxon>
        <taxon>Alteromonas/Salinimonas group</taxon>
        <taxon>Alteromonas</taxon>
    </lineage>
</organism>
<dbReference type="InterPro" id="IPR000866">
    <property type="entry name" value="AhpC/TSA"/>
</dbReference>
<dbReference type="InterPro" id="IPR036249">
    <property type="entry name" value="Thioredoxin-like_sf"/>
</dbReference>
<dbReference type="CDD" id="cd02970">
    <property type="entry name" value="PRX_like2"/>
    <property type="match status" value="1"/>
</dbReference>
<dbReference type="InterPro" id="IPR050924">
    <property type="entry name" value="Peroxiredoxin_BCP/PrxQ"/>
</dbReference>
<dbReference type="PANTHER" id="PTHR42801:SF7">
    <property type="entry name" value="SLL1159 PROTEIN"/>
    <property type="match status" value="1"/>
</dbReference>
<keyword evidence="3" id="KW-0575">Peroxidase</keyword>
<dbReference type="SUPFAM" id="SSF52833">
    <property type="entry name" value="Thioredoxin-like"/>
    <property type="match status" value="1"/>
</dbReference>
<keyword evidence="7" id="KW-0676">Redox-active center</keyword>
<evidence type="ECO:0000256" key="7">
    <source>
        <dbReference type="ARBA" id="ARBA00023284"/>
    </source>
</evidence>
<name>A0A918JL89_9ALTE</name>
<dbReference type="PANTHER" id="PTHR42801">
    <property type="entry name" value="THIOREDOXIN-DEPENDENT PEROXIDE REDUCTASE"/>
    <property type="match status" value="1"/>
</dbReference>
<reference evidence="14" key="2">
    <citation type="submission" date="2020-09" db="EMBL/GenBank/DDBJ databases">
        <authorList>
            <person name="Sun Q."/>
            <person name="Kim S."/>
        </authorList>
    </citation>
    <scope>NUCLEOTIDE SEQUENCE</scope>
    <source>
        <strain evidence="14">KCTC 22164</strain>
    </source>
</reference>
<evidence type="ECO:0000313" key="14">
    <source>
        <dbReference type="EMBL" id="GGW84557.1"/>
    </source>
</evidence>
<dbReference type="GO" id="GO:0008379">
    <property type="term" value="F:thioredoxin peroxidase activity"/>
    <property type="evidence" value="ECO:0007669"/>
    <property type="project" value="TreeGrafter"/>
</dbReference>
<evidence type="ECO:0000256" key="6">
    <source>
        <dbReference type="ARBA" id="ARBA00023157"/>
    </source>
</evidence>
<evidence type="ECO:0000313" key="15">
    <source>
        <dbReference type="Proteomes" id="UP000631300"/>
    </source>
</evidence>
<protein>
    <recommendedName>
        <fullName evidence="2">thioredoxin-dependent peroxiredoxin</fullName>
        <ecNumber evidence="2">1.11.1.24</ecNumber>
    </recommendedName>
    <alternativeName>
        <fullName evidence="8">Thioredoxin peroxidase</fullName>
    </alternativeName>
    <alternativeName>
        <fullName evidence="10">Thioredoxin-dependent peroxiredoxin Bcp</fullName>
    </alternativeName>
</protein>